<evidence type="ECO:0000256" key="2">
    <source>
        <dbReference type="ARBA" id="ARBA00022448"/>
    </source>
</evidence>
<feature type="domain" description="CzcB-like C-terminal circularly permuted SH3-like" evidence="9">
    <location>
        <begin position="327"/>
        <end position="387"/>
    </location>
</feature>
<dbReference type="GO" id="GO:0016020">
    <property type="term" value="C:membrane"/>
    <property type="evidence" value="ECO:0007669"/>
    <property type="project" value="InterPro"/>
</dbReference>
<dbReference type="GO" id="GO:0030288">
    <property type="term" value="C:outer membrane-bounded periplasmic space"/>
    <property type="evidence" value="ECO:0007669"/>
    <property type="project" value="TreeGrafter"/>
</dbReference>
<dbReference type="Pfam" id="PF25975">
    <property type="entry name" value="CzcB_C"/>
    <property type="match status" value="1"/>
</dbReference>
<dbReference type="GO" id="GO:0046914">
    <property type="term" value="F:transition metal ion binding"/>
    <property type="evidence" value="ECO:0007669"/>
    <property type="project" value="TreeGrafter"/>
</dbReference>
<comment type="caution">
    <text evidence="10">The sequence shown here is derived from an EMBL/GenBank/DDBJ whole genome shotgun (WGS) entry which is preliminary data.</text>
</comment>
<gene>
    <name evidence="10" type="ORF">HD842_002820</name>
</gene>
<dbReference type="Pfam" id="PF25893">
    <property type="entry name" value="HH_CzcB"/>
    <property type="match status" value="1"/>
</dbReference>
<evidence type="ECO:0000259" key="8">
    <source>
        <dbReference type="Pfam" id="PF25973"/>
    </source>
</evidence>
<feature type="domain" description="CusB-like beta-barrel" evidence="7">
    <location>
        <begin position="245"/>
        <end position="319"/>
    </location>
</feature>
<dbReference type="PANTHER" id="PTHR30097">
    <property type="entry name" value="CATION EFFLUX SYSTEM PROTEIN CUSB"/>
    <property type="match status" value="1"/>
</dbReference>
<evidence type="ECO:0000256" key="5">
    <source>
        <dbReference type="SAM" id="Phobius"/>
    </source>
</evidence>
<dbReference type="InterPro" id="IPR051909">
    <property type="entry name" value="MFP_Cation_Efflux"/>
</dbReference>
<dbReference type="InterPro" id="IPR058649">
    <property type="entry name" value="CzcB_C"/>
</dbReference>
<dbReference type="AlphaFoldDB" id="A0A7W9X1C5"/>
<dbReference type="Gene3D" id="2.40.30.170">
    <property type="match status" value="1"/>
</dbReference>
<dbReference type="Gene3D" id="1.10.287.470">
    <property type="entry name" value="Helix hairpin bin"/>
    <property type="match status" value="1"/>
</dbReference>
<accession>A0A7W9X1C5</accession>
<feature type="domain" description="CzcB-like barrel-sandwich hybrid" evidence="8">
    <location>
        <begin position="97"/>
        <end position="242"/>
    </location>
</feature>
<evidence type="ECO:0000256" key="1">
    <source>
        <dbReference type="ARBA" id="ARBA00009477"/>
    </source>
</evidence>
<dbReference type="RefSeq" id="WP_183555345.1">
    <property type="nucleotide sequence ID" value="NZ_JACHBX010000003.1"/>
</dbReference>
<dbReference type="GO" id="GO:0022857">
    <property type="term" value="F:transmembrane transporter activity"/>
    <property type="evidence" value="ECO:0007669"/>
    <property type="project" value="InterPro"/>
</dbReference>
<dbReference type="Pfam" id="PF25973">
    <property type="entry name" value="BSH_CzcB"/>
    <property type="match status" value="1"/>
</dbReference>
<dbReference type="PANTHER" id="PTHR30097:SF4">
    <property type="entry name" value="SLR6042 PROTEIN"/>
    <property type="match status" value="1"/>
</dbReference>
<organism evidence="10 11">
    <name type="scientific">Massilia aurea</name>
    <dbReference type="NCBI Taxonomy" id="373040"/>
    <lineage>
        <taxon>Bacteria</taxon>
        <taxon>Pseudomonadati</taxon>
        <taxon>Pseudomonadota</taxon>
        <taxon>Betaproteobacteria</taxon>
        <taxon>Burkholderiales</taxon>
        <taxon>Oxalobacteraceae</taxon>
        <taxon>Telluria group</taxon>
        <taxon>Massilia</taxon>
    </lineage>
</organism>
<evidence type="ECO:0000259" key="7">
    <source>
        <dbReference type="Pfam" id="PF25954"/>
    </source>
</evidence>
<dbReference type="Gene3D" id="2.40.420.20">
    <property type="match status" value="1"/>
</dbReference>
<reference evidence="10 11" key="1">
    <citation type="submission" date="2020-08" db="EMBL/GenBank/DDBJ databases">
        <title>The Agave Microbiome: Exploring the role of microbial communities in plant adaptations to desert environments.</title>
        <authorList>
            <person name="Partida-Martinez L.P."/>
        </authorList>
    </citation>
    <scope>NUCLEOTIDE SEQUENCE [LARGE SCALE GENOMIC DNA]</scope>
    <source>
        <strain evidence="10 11">AT3.2</strain>
    </source>
</reference>
<dbReference type="GO" id="GO:0015679">
    <property type="term" value="P:plasma membrane copper ion transport"/>
    <property type="evidence" value="ECO:0007669"/>
    <property type="project" value="TreeGrafter"/>
</dbReference>
<keyword evidence="4" id="KW-0175">Coiled coil</keyword>
<keyword evidence="5" id="KW-0472">Membrane</keyword>
<dbReference type="InterPro" id="IPR058648">
    <property type="entry name" value="HH_CzcB-like"/>
</dbReference>
<evidence type="ECO:0000259" key="9">
    <source>
        <dbReference type="Pfam" id="PF25975"/>
    </source>
</evidence>
<evidence type="ECO:0000259" key="6">
    <source>
        <dbReference type="Pfam" id="PF25893"/>
    </source>
</evidence>
<dbReference type="Pfam" id="PF25954">
    <property type="entry name" value="Beta-barrel_RND_2"/>
    <property type="match status" value="1"/>
</dbReference>
<dbReference type="SUPFAM" id="SSF111369">
    <property type="entry name" value="HlyD-like secretion proteins"/>
    <property type="match status" value="1"/>
</dbReference>
<dbReference type="InterPro" id="IPR058647">
    <property type="entry name" value="BSH_CzcB-like"/>
</dbReference>
<dbReference type="FunFam" id="2.40.420.20:FF:000006">
    <property type="entry name" value="RND family efflux transporter MFP subunit"/>
    <property type="match status" value="1"/>
</dbReference>
<keyword evidence="3" id="KW-0170">Cobalt</keyword>
<feature type="coiled-coil region" evidence="4">
    <location>
        <begin position="165"/>
        <end position="192"/>
    </location>
</feature>
<dbReference type="InterPro" id="IPR006143">
    <property type="entry name" value="RND_pump_MFP"/>
</dbReference>
<dbReference type="EMBL" id="JACHBX010000003">
    <property type="protein sequence ID" value="MBB6134662.1"/>
    <property type="molecule type" value="Genomic_DNA"/>
</dbReference>
<dbReference type="NCBIfam" id="TIGR01730">
    <property type="entry name" value="RND_mfp"/>
    <property type="match status" value="1"/>
</dbReference>
<evidence type="ECO:0000313" key="10">
    <source>
        <dbReference type="EMBL" id="MBB6134662.1"/>
    </source>
</evidence>
<keyword evidence="5" id="KW-0812">Transmembrane</keyword>
<comment type="similarity">
    <text evidence="1">Belongs to the membrane fusion protein (MFP) (TC 8.A.1) family.</text>
</comment>
<feature type="domain" description="CzcB-like alpha-helical hairpin" evidence="6">
    <location>
        <begin position="137"/>
        <end position="195"/>
    </location>
</feature>
<protein>
    <submittedName>
        <fullName evidence="10">Cobalt-zinc-cadmium efflux system membrane fusion protein</fullName>
    </submittedName>
</protein>
<dbReference type="GO" id="GO:0060003">
    <property type="term" value="P:copper ion export"/>
    <property type="evidence" value="ECO:0007669"/>
    <property type="project" value="TreeGrafter"/>
</dbReference>
<evidence type="ECO:0000256" key="3">
    <source>
        <dbReference type="ARBA" id="ARBA00023285"/>
    </source>
</evidence>
<evidence type="ECO:0000256" key="4">
    <source>
        <dbReference type="SAM" id="Coils"/>
    </source>
</evidence>
<name>A0A7W9X1C5_9BURK</name>
<keyword evidence="2" id="KW-0813">Transport</keyword>
<proteinExistence type="inferred from homology"/>
<sequence length="399" mass="42211">MNKQQTRIIVIMLAIALALAAFVMLRDRAQPAGDEHDEHAEQGEHAEDKEAAHADEGVIHFTPNQITVAGITVATAGPKHLDTFIRMPGQIALNEDRTAHVTPRAAGSVRDVSADLGQQVRKDQVLASIASADIAGQRGALTAAQKRVDYARRNVATERTLWEEKITARQDLLKAEQELVEAEVARDTVRQQLQALGAAGGGGSGGSNLLAIRAPFDGIIVEKHITLGEVVGADTRVFTLTDLSTVWADVVVPARDLDIVRVGTTAVIRSIASDTTAPGKVSFVSSLVGEASRSAKARVVLANPGAAWRPGLAVNVDIVTGSSDVPVAVAREAIQTVDTRQVVYKRVKEGFIAQPVSTGRADGRFIEITAGLNPGDTYAASGSFTIKAEQGKGEASHEH</sequence>
<evidence type="ECO:0000313" key="11">
    <source>
        <dbReference type="Proteomes" id="UP000540787"/>
    </source>
</evidence>
<feature type="transmembrane region" description="Helical" evidence="5">
    <location>
        <begin position="7"/>
        <end position="25"/>
    </location>
</feature>
<dbReference type="InterPro" id="IPR058792">
    <property type="entry name" value="Beta-barrel_RND_2"/>
</dbReference>
<dbReference type="Gene3D" id="2.40.50.100">
    <property type="match status" value="1"/>
</dbReference>
<keyword evidence="5" id="KW-1133">Transmembrane helix</keyword>
<keyword evidence="11" id="KW-1185">Reference proteome</keyword>
<dbReference type="Proteomes" id="UP000540787">
    <property type="component" value="Unassembled WGS sequence"/>
</dbReference>